<dbReference type="OrthoDB" id="725093at2"/>
<dbReference type="InterPro" id="IPR002372">
    <property type="entry name" value="PQQ_rpt_dom"/>
</dbReference>
<dbReference type="PANTHER" id="PTHR34512">
    <property type="entry name" value="CELL SURFACE PROTEIN"/>
    <property type="match status" value="1"/>
</dbReference>
<dbReference type="SUPFAM" id="SSF50998">
    <property type="entry name" value="Quinoprotein alcohol dehydrogenase-like"/>
    <property type="match status" value="1"/>
</dbReference>
<organism evidence="3 4">
    <name type="scientific">Salegentibacter salinarum</name>
    <dbReference type="NCBI Taxonomy" id="447422"/>
    <lineage>
        <taxon>Bacteria</taxon>
        <taxon>Pseudomonadati</taxon>
        <taxon>Bacteroidota</taxon>
        <taxon>Flavobacteriia</taxon>
        <taxon>Flavobacteriales</taxon>
        <taxon>Flavobacteriaceae</taxon>
        <taxon>Salegentibacter</taxon>
    </lineage>
</organism>
<feature type="signal peptide" evidence="1">
    <location>
        <begin position="1"/>
        <end position="19"/>
    </location>
</feature>
<dbReference type="InterPro" id="IPR015943">
    <property type="entry name" value="WD40/YVTN_repeat-like_dom_sf"/>
</dbReference>
<feature type="domain" description="Pyrrolo-quinoline quinone repeat" evidence="2">
    <location>
        <begin position="107"/>
        <end position="292"/>
    </location>
</feature>
<keyword evidence="1" id="KW-0732">Signal</keyword>
<feature type="chain" id="PRO_5014793517" description="Pyrrolo-quinoline quinone repeat domain-containing protein" evidence="1">
    <location>
        <begin position="20"/>
        <end position="588"/>
    </location>
</feature>
<reference evidence="3 4" key="1">
    <citation type="submission" date="2015-10" db="EMBL/GenBank/DDBJ databases">
        <title>Draft genome sequence of Salegentibacter salinarum KCTC 12975.</title>
        <authorList>
            <person name="Lin W."/>
            <person name="Zheng Q."/>
        </authorList>
    </citation>
    <scope>NUCLEOTIDE SEQUENCE [LARGE SCALE GENOMIC DNA]</scope>
    <source>
        <strain evidence="3 4">KCTC 12975</strain>
    </source>
</reference>
<comment type="caution">
    <text evidence="3">The sequence shown here is derived from an EMBL/GenBank/DDBJ whole genome shotgun (WGS) entry which is preliminary data.</text>
</comment>
<evidence type="ECO:0000313" key="4">
    <source>
        <dbReference type="Proteomes" id="UP000232673"/>
    </source>
</evidence>
<dbReference type="Gene3D" id="2.130.10.10">
    <property type="entry name" value="YVTN repeat-like/Quinoprotein amine dehydrogenase"/>
    <property type="match status" value="1"/>
</dbReference>
<dbReference type="PANTHER" id="PTHR34512:SF30">
    <property type="entry name" value="OUTER MEMBRANE PROTEIN ASSEMBLY FACTOR BAMB"/>
    <property type="match status" value="1"/>
</dbReference>
<name>A0A2N0TXH8_9FLAO</name>
<accession>A0A2N0TXH8</accession>
<sequence>MNFIKITFLFLLIAWQSTAQDAIDPGNIDLGFSPEFIDFSPDDRYLVAENDSHYQVWDLETQTRILNGKHTFKPGRAIKSKVLPTGSGYFLFGTEQVFMTVDYQHNKTHVKAFSLKDGKMIWETDQLHMEVSLAETILRLHGEGIVTAEIVGKQVNPRHSFNSFFTPDKVLDRLINYLPERNTLFFNGKKGLQSVDINNGNINWTQKSVTGGIGEILFNPQAGQLYLIKVPNSEGSVDLLTAKPEVQALDVNTGKLLWSVPYTGDFTPGYASIVGHTLVLPYLDLTFIDVKNAVERNGDIKSRLGAARTSTKVLGGIMAIDKAINGGNSQAKTDSKYNRLIPRQLYFDANGKLCYFTIFNKKGKLGVGGKKGYLNIDIHKDKVEVEKYNILGDQWTVIQDQLEDGIFYIKSSGTLNRTMITAINPENGEILFQTDKARNSADRAKAFNPFLISNARIIDFVSKGIYTLDARTGQKIAYTTSRDLGVGTIKSSRFFEKGIYIFGTKGIGIMDFDGKIILNVEARNVKDVVANSNEVWILENNKFTRVNLQLAKITENITFKSRETMVFSPSGKYLLKVNKKGDKIKMYN</sequence>
<dbReference type="Proteomes" id="UP000232673">
    <property type="component" value="Unassembled WGS sequence"/>
</dbReference>
<dbReference type="InterPro" id="IPR011047">
    <property type="entry name" value="Quinoprotein_ADH-like_sf"/>
</dbReference>
<evidence type="ECO:0000259" key="2">
    <source>
        <dbReference type="Pfam" id="PF13360"/>
    </source>
</evidence>
<dbReference type="STRING" id="447422.SAMN05660903_03272"/>
<dbReference type="Pfam" id="PF13360">
    <property type="entry name" value="PQQ_2"/>
    <property type="match status" value="1"/>
</dbReference>
<dbReference type="EMBL" id="LKTS01000013">
    <property type="protein sequence ID" value="PKD19453.1"/>
    <property type="molecule type" value="Genomic_DNA"/>
</dbReference>
<keyword evidence="4" id="KW-1185">Reference proteome</keyword>
<evidence type="ECO:0000313" key="3">
    <source>
        <dbReference type="EMBL" id="PKD19453.1"/>
    </source>
</evidence>
<proteinExistence type="predicted"/>
<protein>
    <recommendedName>
        <fullName evidence="2">Pyrrolo-quinoline quinone repeat domain-containing protein</fullName>
    </recommendedName>
</protein>
<evidence type="ECO:0000256" key="1">
    <source>
        <dbReference type="SAM" id="SignalP"/>
    </source>
</evidence>
<dbReference type="AlphaFoldDB" id="A0A2N0TXH8"/>
<gene>
    <name evidence="3" type="ORF">APR41_15955</name>
</gene>
<dbReference type="RefSeq" id="WP_079714265.1">
    <property type="nucleotide sequence ID" value="NZ_FUZC01000017.1"/>
</dbReference>